<dbReference type="RefSeq" id="WP_006790285.1">
    <property type="nucleotide sequence ID" value="NZ_JH417599.1"/>
</dbReference>
<sequence>MGFLNGIFGKLSLEPVDTKIYDEALALFNDEAAQNATAEEVERRSIVNGLCCDTLPDGEGEFGFARTNPVPVNGLFGAWSYLSRLRSLRTGGPVYFQLAERDGSLALFEVISRSGSNAFDLWFSLCHPRRSHNVPEGYILEREAVLPRGITTTADTFPKGLYREILKEAKRRLHVKVADKESKYIDTEQALAGLETLRAERRHNEKCFCRRSDG</sequence>
<dbReference type="HOGENOM" id="CLU_1359066_0_0_9"/>
<dbReference type="STRING" id="861450.HMPREF0080_01310"/>
<accession>G9YI25</accession>
<name>G9YI25_9FIRM</name>
<dbReference type="OrthoDB" id="1624004at2"/>
<protein>
    <submittedName>
        <fullName evidence="1">Uncharacterized protein</fullName>
    </submittedName>
</protein>
<evidence type="ECO:0000313" key="2">
    <source>
        <dbReference type="Proteomes" id="UP000005481"/>
    </source>
</evidence>
<reference evidence="1 2" key="1">
    <citation type="submission" date="2011-08" db="EMBL/GenBank/DDBJ databases">
        <authorList>
            <person name="Weinstock G."/>
            <person name="Sodergren E."/>
            <person name="Clifton S."/>
            <person name="Fulton L."/>
            <person name="Fulton B."/>
            <person name="Courtney L."/>
            <person name="Fronick C."/>
            <person name="Harrison M."/>
            <person name="Strong C."/>
            <person name="Farmer C."/>
            <person name="Delahaunty K."/>
            <person name="Markovic C."/>
            <person name="Hall O."/>
            <person name="Minx P."/>
            <person name="Tomlinson C."/>
            <person name="Mitreva M."/>
            <person name="Hou S."/>
            <person name="Chen J."/>
            <person name="Wollam A."/>
            <person name="Pepin K.H."/>
            <person name="Johnson M."/>
            <person name="Bhonagiri V."/>
            <person name="Zhang X."/>
            <person name="Suruliraj S."/>
            <person name="Warren W."/>
            <person name="Chinwalla A."/>
            <person name="Mardis E.R."/>
            <person name="Wilson R.K."/>
        </authorList>
    </citation>
    <scope>NUCLEOTIDE SEQUENCE [LARGE SCALE GENOMIC DNA]</scope>
    <source>
        <strain evidence="1 2">F0357</strain>
    </source>
</reference>
<organism evidence="1 2">
    <name type="scientific">Anaeroglobus geminatus F0357</name>
    <dbReference type="NCBI Taxonomy" id="861450"/>
    <lineage>
        <taxon>Bacteria</taxon>
        <taxon>Bacillati</taxon>
        <taxon>Bacillota</taxon>
        <taxon>Negativicutes</taxon>
        <taxon>Veillonellales</taxon>
        <taxon>Veillonellaceae</taxon>
        <taxon>Anaeroglobus</taxon>
    </lineage>
</organism>
<comment type="caution">
    <text evidence="1">The sequence shown here is derived from an EMBL/GenBank/DDBJ whole genome shotgun (WGS) entry which is preliminary data.</text>
</comment>
<dbReference type="Proteomes" id="UP000005481">
    <property type="component" value="Unassembled WGS sequence"/>
</dbReference>
<evidence type="ECO:0000313" key="1">
    <source>
        <dbReference type="EMBL" id="EHM40096.1"/>
    </source>
</evidence>
<dbReference type="PATRIC" id="fig|861450.3.peg.1219"/>
<dbReference type="eggNOG" id="ENOG5033EEK">
    <property type="taxonomic scope" value="Bacteria"/>
</dbReference>
<keyword evidence="2" id="KW-1185">Reference proteome</keyword>
<dbReference type="EMBL" id="AGCJ01000057">
    <property type="protein sequence ID" value="EHM40096.1"/>
    <property type="molecule type" value="Genomic_DNA"/>
</dbReference>
<proteinExistence type="predicted"/>
<gene>
    <name evidence="1" type="ORF">HMPREF0080_01310</name>
</gene>
<dbReference type="AlphaFoldDB" id="G9YI25"/>